<proteinExistence type="inferred from homology"/>
<name>A0A6G1LG01_9PEZI</name>
<evidence type="ECO:0000313" key="7">
    <source>
        <dbReference type="Proteomes" id="UP000799436"/>
    </source>
</evidence>
<reference evidence="6" key="1">
    <citation type="journal article" date="2020" name="Stud. Mycol.">
        <title>101 Dothideomycetes genomes: a test case for predicting lifestyles and emergence of pathogens.</title>
        <authorList>
            <person name="Haridas S."/>
            <person name="Albert R."/>
            <person name="Binder M."/>
            <person name="Bloem J."/>
            <person name="Labutti K."/>
            <person name="Salamov A."/>
            <person name="Andreopoulos B."/>
            <person name="Baker S."/>
            <person name="Barry K."/>
            <person name="Bills G."/>
            <person name="Bluhm B."/>
            <person name="Cannon C."/>
            <person name="Castanera R."/>
            <person name="Culley D."/>
            <person name="Daum C."/>
            <person name="Ezra D."/>
            <person name="Gonzalez J."/>
            <person name="Henrissat B."/>
            <person name="Kuo A."/>
            <person name="Liang C."/>
            <person name="Lipzen A."/>
            <person name="Lutzoni F."/>
            <person name="Magnuson J."/>
            <person name="Mondo S."/>
            <person name="Nolan M."/>
            <person name="Ohm R."/>
            <person name="Pangilinan J."/>
            <person name="Park H.-J."/>
            <person name="Ramirez L."/>
            <person name="Alfaro M."/>
            <person name="Sun H."/>
            <person name="Tritt A."/>
            <person name="Yoshinaga Y."/>
            <person name="Zwiers L.-H."/>
            <person name="Turgeon B."/>
            <person name="Goodwin S."/>
            <person name="Spatafora J."/>
            <person name="Crous P."/>
            <person name="Grigoriev I."/>
        </authorList>
    </citation>
    <scope>NUCLEOTIDE SEQUENCE</scope>
    <source>
        <strain evidence="6">CBS 116005</strain>
    </source>
</reference>
<evidence type="ECO:0000256" key="5">
    <source>
        <dbReference type="SAM" id="MobiDB-lite"/>
    </source>
</evidence>
<comment type="similarity">
    <text evidence="2">Belongs to the RRP1 family.</text>
</comment>
<dbReference type="InterPro" id="IPR010301">
    <property type="entry name" value="RRP1"/>
</dbReference>
<comment type="subcellular location">
    <subcellularLocation>
        <location evidence="1">Nucleus</location>
    </subcellularLocation>
</comment>
<dbReference type="Pfam" id="PF05997">
    <property type="entry name" value="Nop52"/>
    <property type="match status" value="1"/>
</dbReference>
<dbReference type="AlphaFoldDB" id="A0A6G1LG01"/>
<accession>A0A6G1LG01</accession>
<evidence type="ECO:0000256" key="4">
    <source>
        <dbReference type="ARBA" id="ARBA00023242"/>
    </source>
</evidence>
<dbReference type="GO" id="GO:0006364">
    <property type="term" value="P:rRNA processing"/>
    <property type="evidence" value="ECO:0007669"/>
    <property type="project" value="UniProtKB-KW"/>
</dbReference>
<dbReference type="Proteomes" id="UP000799436">
    <property type="component" value="Unassembled WGS sequence"/>
</dbReference>
<feature type="compositionally biased region" description="Basic and acidic residues" evidence="5">
    <location>
        <begin position="207"/>
        <end position="226"/>
    </location>
</feature>
<evidence type="ECO:0000256" key="1">
    <source>
        <dbReference type="ARBA" id="ARBA00004123"/>
    </source>
</evidence>
<keyword evidence="7" id="KW-1185">Reference proteome</keyword>
<keyword evidence="4" id="KW-0539">Nucleus</keyword>
<dbReference type="PANTHER" id="PTHR13026">
    <property type="entry name" value="NNP-1 PROTEIN NOVEL NUCLEAR PROTEIN 1 NOP52"/>
    <property type="match status" value="1"/>
</dbReference>
<sequence>MAATTSPQSSNPFIKHLASSSRKIRDRALLSLRTYLSRNTAFTPLDLLKLWKSLYYSMWMSDKPLNQQRLARDLADLVDVLSTEENVLGFLEAFWKTMAREWGNIDALRMDKYLYLVRCYVGKGFEICRREEWEGTFTEKYLQIVEGTPLEPRDAKIPNGLRYHVIDIYVDELDKTDGEKSAPLERMLGPLRRVQKEGFVKTVRKRAEEALEDERIGDWKGEKAEQTDEEGEEGKEDGEDDEFGGFAD</sequence>
<feature type="compositionally biased region" description="Acidic residues" evidence="5">
    <location>
        <begin position="227"/>
        <end position="248"/>
    </location>
</feature>
<dbReference type="GO" id="GO:0005634">
    <property type="term" value="C:nucleus"/>
    <property type="evidence" value="ECO:0007669"/>
    <property type="project" value="UniProtKB-SubCell"/>
</dbReference>
<evidence type="ECO:0000256" key="2">
    <source>
        <dbReference type="ARBA" id="ARBA00006374"/>
    </source>
</evidence>
<protein>
    <recommendedName>
        <fullName evidence="8">Nop52-domain-containing protein</fullName>
    </recommendedName>
</protein>
<feature type="region of interest" description="Disordered" evidence="5">
    <location>
        <begin position="207"/>
        <end position="248"/>
    </location>
</feature>
<dbReference type="EMBL" id="ML995818">
    <property type="protein sequence ID" value="KAF2771795.1"/>
    <property type="molecule type" value="Genomic_DNA"/>
</dbReference>
<dbReference type="OrthoDB" id="2019504at2759"/>
<dbReference type="PANTHER" id="PTHR13026:SF0">
    <property type="entry name" value="RIBOSOMAL RNA PROCESSING 1B"/>
    <property type="match status" value="1"/>
</dbReference>
<evidence type="ECO:0000313" key="6">
    <source>
        <dbReference type="EMBL" id="KAF2771795.1"/>
    </source>
</evidence>
<keyword evidence="3" id="KW-0698">rRNA processing</keyword>
<evidence type="ECO:0000256" key="3">
    <source>
        <dbReference type="ARBA" id="ARBA00022552"/>
    </source>
</evidence>
<evidence type="ECO:0008006" key="8">
    <source>
        <dbReference type="Google" id="ProtNLM"/>
    </source>
</evidence>
<organism evidence="6 7">
    <name type="scientific">Teratosphaeria nubilosa</name>
    <dbReference type="NCBI Taxonomy" id="161662"/>
    <lineage>
        <taxon>Eukaryota</taxon>
        <taxon>Fungi</taxon>
        <taxon>Dikarya</taxon>
        <taxon>Ascomycota</taxon>
        <taxon>Pezizomycotina</taxon>
        <taxon>Dothideomycetes</taxon>
        <taxon>Dothideomycetidae</taxon>
        <taxon>Mycosphaerellales</taxon>
        <taxon>Teratosphaeriaceae</taxon>
        <taxon>Teratosphaeria</taxon>
    </lineage>
</organism>
<gene>
    <name evidence="6" type="ORF">EJ03DRAFT_372735</name>
</gene>
<dbReference type="GO" id="GO:0030688">
    <property type="term" value="C:preribosome, small subunit precursor"/>
    <property type="evidence" value="ECO:0007669"/>
    <property type="project" value="InterPro"/>
</dbReference>